<dbReference type="AlphaFoldDB" id="A0A8T4GYD7"/>
<feature type="compositionally biased region" description="Low complexity" evidence="1">
    <location>
        <begin position="331"/>
        <end position="342"/>
    </location>
</feature>
<accession>A0A8T4GYD7</accession>
<name>A0A8T4GYD7_9EURY</name>
<sequence>MKGAETLTSDDNRIDRMLGDFDERVSRGAIDAIDAVFQNPEEIGLPDQGSIDVSGPSVGGRSGNGGKLDRDVTDDLTSGKGLIPEKSEGADDSFFRTSEAELQKRVEKRREALSPLAEGAGDVVTDVTGSDKAGNIAEGAANAPVGLASQGGAGLLLAADTATEVAGNTPGAVREYGAGEVAYAGAEVGGRVTEAILNQAQNNPYKTTGELVGGFATGAAGFKAIEKAGDVGRQASLSTKDTVKFEDITSDRAAETGELPGFDDPGASTSKAVEEVREKAADNPDAVTEKTGGETLYHGTQDDFGTDIDVGEGASELPGLFTSPDASTIALSGKGSSLSLSSIKPRLPDPAGNSDRFVGLPGDRVDSIPEGRAAQGYELRDPDTSEQVTGGLGRGEAKAAADGNDGVEVRPDQTTSGYEYLTEDAEVGTGYVKPSSTRSPELEAVFPPDSKFEKTGQVSVKVGQKKVPGTDTEIPLTGRSVPLDTYRRIDADRDPDTDLGDTPSTGGNGEVVDYDELTSETMDSRGSPEGSPTVGGGVTGATLGGISGGTAGTTSPSESSGTPKTVPTATIPPTDPTVPEYPTDPPTLPPSTQPPTDPPSTQPPTDPPSSLPPSSPPASPPGSSPPTSGDPTSVGPGSGSPGSGSPTGSPGGSGGGPPTPYGGGGGGSSRRWDFDDEEDEFDHMGRFDGYGDDWTNPVASAQEALDATLGGVDDTVAPLDRSLDDADAALEETLEGVDDQFGGGGW</sequence>
<dbReference type="EMBL" id="JAGGLC010000003">
    <property type="protein sequence ID" value="MBP1987242.1"/>
    <property type="molecule type" value="Genomic_DNA"/>
</dbReference>
<organism evidence="2 3">
    <name type="scientific">Halolamina salifodinae</name>
    <dbReference type="NCBI Taxonomy" id="1202767"/>
    <lineage>
        <taxon>Archaea</taxon>
        <taxon>Methanobacteriati</taxon>
        <taxon>Methanobacteriota</taxon>
        <taxon>Stenosarchaea group</taxon>
        <taxon>Halobacteria</taxon>
        <taxon>Halobacteriales</taxon>
        <taxon>Haloferacaceae</taxon>
    </lineage>
</organism>
<reference evidence="2" key="1">
    <citation type="submission" date="2021-03" db="EMBL/GenBank/DDBJ databases">
        <title>Genomic Encyclopedia of Type Strains, Phase IV (KMG-IV): sequencing the most valuable type-strain genomes for metagenomic binning, comparative biology and taxonomic classification.</title>
        <authorList>
            <person name="Goeker M."/>
        </authorList>
    </citation>
    <scope>NUCLEOTIDE SEQUENCE</scope>
    <source>
        <strain evidence="2">DSM 26232</strain>
    </source>
</reference>
<evidence type="ECO:0000313" key="2">
    <source>
        <dbReference type="EMBL" id="MBP1987242.1"/>
    </source>
</evidence>
<comment type="caution">
    <text evidence="2">The sequence shown here is derived from an EMBL/GenBank/DDBJ whole genome shotgun (WGS) entry which is preliminary data.</text>
</comment>
<feature type="compositionally biased region" description="Gly residues" evidence="1">
    <location>
        <begin position="649"/>
        <end position="668"/>
    </location>
</feature>
<feature type="region of interest" description="Disordered" evidence="1">
    <location>
        <begin position="248"/>
        <end position="688"/>
    </location>
</feature>
<feature type="compositionally biased region" description="Gly residues" evidence="1">
    <location>
        <begin position="57"/>
        <end position="66"/>
    </location>
</feature>
<feature type="compositionally biased region" description="Basic and acidic residues" evidence="1">
    <location>
        <begin position="485"/>
        <end position="496"/>
    </location>
</feature>
<feature type="compositionally biased region" description="Basic and acidic residues" evidence="1">
    <location>
        <begin position="272"/>
        <end position="292"/>
    </location>
</feature>
<feature type="compositionally biased region" description="Low complexity" evidence="1">
    <location>
        <begin position="455"/>
        <end position="467"/>
    </location>
</feature>
<feature type="compositionally biased region" description="Low complexity" evidence="1">
    <location>
        <begin position="625"/>
        <end position="635"/>
    </location>
</feature>
<feature type="region of interest" description="Disordered" evidence="1">
    <location>
        <begin position="40"/>
        <end position="92"/>
    </location>
</feature>
<gene>
    <name evidence="2" type="ORF">J2753_001740</name>
</gene>
<feature type="compositionally biased region" description="Gly residues" evidence="1">
    <location>
        <begin position="533"/>
        <end position="551"/>
    </location>
</feature>
<feature type="compositionally biased region" description="Pro residues" evidence="1">
    <location>
        <begin position="582"/>
        <end position="624"/>
    </location>
</feature>
<dbReference type="OrthoDB" id="387244at2157"/>
<dbReference type="RefSeq" id="WP_209491508.1">
    <property type="nucleotide sequence ID" value="NZ_JAGGLC010000003.1"/>
</dbReference>
<evidence type="ECO:0000256" key="1">
    <source>
        <dbReference type="SAM" id="MobiDB-lite"/>
    </source>
</evidence>
<protein>
    <submittedName>
        <fullName evidence="2">Uncharacterized protein</fullName>
    </submittedName>
</protein>
<keyword evidence="3" id="KW-1185">Reference proteome</keyword>
<proteinExistence type="predicted"/>
<dbReference type="Proteomes" id="UP000823736">
    <property type="component" value="Unassembled WGS sequence"/>
</dbReference>
<feature type="compositionally biased region" description="Low complexity" evidence="1">
    <location>
        <begin position="552"/>
        <end position="563"/>
    </location>
</feature>
<evidence type="ECO:0000313" key="3">
    <source>
        <dbReference type="Proteomes" id="UP000823736"/>
    </source>
</evidence>